<comment type="caution">
    <text evidence="3">The sequence shown here is derived from an EMBL/GenBank/DDBJ whole genome shotgun (WGS) entry which is preliminary data.</text>
</comment>
<feature type="transmembrane region" description="Helical" evidence="2">
    <location>
        <begin position="97"/>
        <end position="119"/>
    </location>
</feature>
<keyword evidence="2" id="KW-1133">Transmembrane helix</keyword>
<dbReference type="RefSeq" id="WP_164471412.1">
    <property type="nucleotide sequence ID" value="NZ_CP033325.1"/>
</dbReference>
<keyword evidence="2" id="KW-0812">Transmembrane</keyword>
<evidence type="ECO:0000256" key="2">
    <source>
        <dbReference type="SAM" id="Phobius"/>
    </source>
</evidence>
<evidence type="ECO:0000256" key="1">
    <source>
        <dbReference type="SAM" id="MobiDB-lite"/>
    </source>
</evidence>
<dbReference type="EMBL" id="JBHSGF010000007">
    <property type="protein sequence ID" value="MFC4555868.1"/>
    <property type="molecule type" value="Genomic_DNA"/>
</dbReference>
<proteinExistence type="predicted"/>
<keyword evidence="2" id="KW-0472">Membrane</keyword>
<feature type="transmembrane region" description="Helical" evidence="2">
    <location>
        <begin position="125"/>
        <end position="143"/>
    </location>
</feature>
<evidence type="ECO:0008006" key="5">
    <source>
        <dbReference type="Google" id="ProtNLM"/>
    </source>
</evidence>
<protein>
    <recommendedName>
        <fullName evidence="5">DUF3040 domain-containing protein</fullName>
    </recommendedName>
</protein>
<keyword evidence="4" id="KW-1185">Reference proteome</keyword>
<feature type="region of interest" description="Disordered" evidence="1">
    <location>
        <begin position="1"/>
        <end position="90"/>
    </location>
</feature>
<feature type="compositionally biased region" description="Gly residues" evidence="1">
    <location>
        <begin position="1"/>
        <end position="12"/>
    </location>
</feature>
<accession>A0ABV9DDA3</accession>
<organism evidence="3 4">
    <name type="scientific">Georgenia faecalis</name>
    <dbReference type="NCBI Taxonomy" id="2483799"/>
    <lineage>
        <taxon>Bacteria</taxon>
        <taxon>Bacillati</taxon>
        <taxon>Actinomycetota</taxon>
        <taxon>Actinomycetes</taxon>
        <taxon>Micrococcales</taxon>
        <taxon>Bogoriellaceae</taxon>
        <taxon>Georgenia</taxon>
    </lineage>
</organism>
<gene>
    <name evidence="3" type="ORF">ACFO3F_11470</name>
</gene>
<evidence type="ECO:0000313" key="4">
    <source>
        <dbReference type="Proteomes" id="UP001595955"/>
    </source>
</evidence>
<dbReference type="Proteomes" id="UP001595955">
    <property type="component" value="Unassembled WGS sequence"/>
</dbReference>
<reference evidence="4" key="1">
    <citation type="journal article" date="2019" name="Int. J. Syst. Evol. Microbiol.">
        <title>The Global Catalogue of Microorganisms (GCM) 10K type strain sequencing project: providing services to taxonomists for standard genome sequencing and annotation.</title>
        <authorList>
            <consortium name="The Broad Institute Genomics Platform"/>
            <consortium name="The Broad Institute Genome Sequencing Center for Infectious Disease"/>
            <person name="Wu L."/>
            <person name="Ma J."/>
        </authorList>
    </citation>
    <scope>NUCLEOTIDE SEQUENCE [LARGE SCALE GENOMIC DNA]</scope>
    <source>
        <strain evidence="4">JCM 3369</strain>
    </source>
</reference>
<sequence>MAGPTRGGAGGDDPGRDDIDAQWADLTARLGELRLPPPADGEDEPVAPPARPAPDLGPRDYVPGDPGPDDEDDDPGRDLVDGFSPPDPDPISGAHPVVAVGWSAVVTGLALLFVCAIVWRTAPTLVWIGAVAALVGGVGLLLWHMPAHRDPDDYDDGAVV</sequence>
<name>A0ABV9DDA3_9MICO</name>
<evidence type="ECO:0000313" key="3">
    <source>
        <dbReference type="EMBL" id="MFC4555868.1"/>
    </source>
</evidence>